<dbReference type="PANTHER" id="PTHR33050">
    <property type="entry name" value="REVERSE TRANSCRIPTASE DOMAIN-CONTAINING PROTEIN"/>
    <property type="match status" value="1"/>
</dbReference>
<feature type="compositionally biased region" description="Basic residues" evidence="1">
    <location>
        <begin position="1"/>
        <end position="10"/>
    </location>
</feature>
<organism evidence="3 4">
    <name type="scientific">Pinctada imbricata</name>
    <name type="common">Atlantic pearl-oyster</name>
    <name type="synonym">Pinctada martensii</name>
    <dbReference type="NCBI Taxonomy" id="66713"/>
    <lineage>
        <taxon>Eukaryota</taxon>
        <taxon>Metazoa</taxon>
        <taxon>Spiralia</taxon>
        <taxon>Lophotrochozoa</taxon>
        <taxon>Mollusca</taxon>
        <taxon>Bivalvia</taxon>
        <taxon>Autobranchia</taxon>
        <taxon>Pteriomorphia</taxon>
        <taxon>Pterioida</taxon>
        <taxon>Pterioidea</taxon>
        <taxon>Pteriidae</taxon>
        <taxon>Pinctada</taxon>
    </lineage>
</organism>
<comment type="caution">
    <text evidence="3">The sequence shown here is derived from an EMBL/GenBank/DDBJ whole genome shotgun (WGS) entry which is preliminary data.</text>
</comment>
<dbReference type="CDD" id="cd03714">
    <property type="entry name" value="RT_DIRS1"/>
    <property type="match status" value="1"/>
</dbReference>
<evidence type="ECO:0000313" key="3">
    <source>
        <dbReference type="EMBL" id="KAK3103417.1"/>
    </source>
</evidence>
<dbReference type="Gene3D" id="3.30.70.270">
    <property type="match status" value="1"/>
</dbReference>
<dbReference type="Gene3D" id="3.10.10.10">
    <property type="entry name" value="HIV Type 1 Reverse Transcriptase, subunit A, domain 1"/>
    <property type="match status" value="1"/>
</dbReference>
<evidence type="ECO:0000256" key="1">
    <source>
        <dbReference type="SAM" id="MobiDB-lite"/>
    </source>
</evidence>
<protein>
    <recommendedName>
        <fullName evidence="2">Reverse transcriptase domain-containing protein</fullName>
    </recommendedName>
</protein>
<gene>
    <name evidence="3" type="ORF">FSP39_019050</name>
</gene>
<dbReference type="Pfam" id="PF00078">
    <property type="entry name" value="RVT_1"/>
    <property type="match status" value="1"/>
</dbReference>
<dbReference type="InterPro" id="IPR000477">
    <property type="entry name" value="RT_dom"/>
</dbReference>
<dbReference type="EMBL" id="VSWD01000005">
    <property type="protein sequence ID" value="KAK3103417.1"/>
    <property type="molecule type" value="Genomic_DNA"/>
</dbReference>
<sequence length="807" mass="92127">MPCAPRRRRATAAPTERQTRHVQRQTPVPPVPSVASPEFSESLIETISTRITDRVTEKVLSAVSEKMDTVPIYDVNDQGNTLPDNFLCHDDNDDNIALREQSVSNDLGCNVSNKLKMKIANGEYVDLANLITKPTDTDDQAKQLSFSDNKIIVTPKSSETKILDIQQWTDAFLIFASIYTTAHPSSVSGIFKYIHTIRLGAKRAGGMGWKSYDIQFRLKKEKNPALLWSVVDQELWLLHMYGMVRMQQDPLSSKMAMTAKEPITNLDVSSVANTPIKADILSKLLENYPLANIRDELSFGFKYGFSLHYYGPRNFKECKNLKSIDGNEQSAFDIALKEVELGRVAGPFSQIPIENLRISPVGLVPKKDGSWRLIHHLSYPEVDSVNDFIDPDYCSVKYTSFDSALDMLRNVGRCAIIARLDIKSAFRLIPINPSDFELLGFKISDYFFVDKCLPFGCSISCNLFEKFAIFLEWQFKLRFNTNNVVHYLDDFLLAGESNTLNCQLSMKQFSSLCEELGIPLAVEKTLGPSTVLAFLGLEIDTNLMCVRIPDDKLNKLKEELSRMLNKKKTTLKELQSLTGLLNFCTRAIPAGRAFNRRFYDSMIGLSNFYHHVRINYEMKEDIRVWLMFLDFYNGYTHYDTPEWSESRDLRLFTDSAGNSKLGCGAIFRSRWAFLKWPEHWHKTNIMKDITFLEFIPIVMAFHIWGNDLANQRILLNTDNSALVAIINKKTSKSKRVMSLVRHFVLHSLLHNIQSKAIHVPGKKNSIADSLSRQEWRRFRRNFPQADETPCTVPTSFLDLISKIEPDC</sequence>
<dbReference type="InterPro" id="IPR043128">
    <property type="entry name" value="Rev_trsase/Diguanyl_cyclase"/>
</dbReference>
<dbReference type="Proteomes" id="UP001186944">
    <property type="component" value="Unassembled WGS sequence"/>
</dbReference>
<dbReference type="PANTHER" id="PTHR33050:SF8">
    <property type="entry name" value="REVERSE TRANSCRIPTASE DOMAIN-CONTAINING PROTEIN"/>
    <property type="match status" value="1"/>
</dbReference>
<dbReference type="InterPro" id="IPR052055">
    <property type="entry name" value="Hepadnavirus_pol/RT"/>
</dbReference>
<feature type="domain" description="Reverse transcriptase" evidence="2">
    <location>
        <begin position="345"/>
        <end position="539"/>
    </location>
</feature>
<dbReference type="SUPFAM" id="SSF56672">
    <property type="entry name" value="DNA/RNA polymerases"/>
    <property type="match status" value="1"/>
</dbReference>
<dbReference type="PROSITE" id="PS50878">
    <property type="entry name" value="RT_POL"/>
    <property type="match status" value="1"/>
</dbReference>
<reference evidence="3" key="1">
    <citation type="submission" date="2019-08" db="EMBL/GenBank/DDBJ databases">
        <title>The improved chromosome-level genome for the pearl oyster Pinctada fucata martensii using PacBio sequencing and Hi-C.</title>
        <authorList>
            <person name="Zheng Z."/>
        </authorList>
    </citation>
    <scope>NUCLEOTIDE SEQUENCE</scope>
    <source>
        <strain evidence="3">ZZ-2019</strain>
        <tissue evidence="3">Adductor muscle</tissue>
    </source>
</reference>
<dbReference type="AlphaFoldDB" id="A0AA88YDP3"/>
<evidence type="ECO:0000313" key="4">
    <source>
        <dbReference type="Proteomes" id="UP001186944"/>
    </source>
</evidence>
<feature type="region of interest" description="Disordered" evidence="1">
    <location>
        <begin position="1"/>
        <end position="37"/>
    </location>
</feature>
<evidence type="ECO:0000259" key="2">
    <source>
        <dbReference type="PROSITE" id="PS50878"/>
    </source>
</evidence>
<name>A0AA88YDP3_PINIB</name>
<dbReference type="InterPro" id="IPR043502">
    <property type="entry name" value="DNA/RNA_pol_sf"/>
</dbReference>
<proteinExistence type="predicted"/>
<dbReference type="CDD" id="cd09275">
    <property type="entry name" value="RNase_HI_RT_DIRS1"/>
    <property type="match status" value="1"/>
</dbReference>
<keyword evidence="4" id="KW-1185">Reference proteome</keyword>
<accession>A0AA88YDP3</accession>